<reference evidence="13" key="1">
    <citation type="submission" date="2025-08" db="UniProtKB">
        <authorList>
            <consortium name="RefSeq"/>
        </authorList>
    </citation>
    <scope>IDENTIFICATION</scope>
    <source>
        <strain evidence="13">J_2021</strain>
        <tissue evidence="13">Erythrocytes</tissue>
    </source>
</reference>
<dbReference type="PaxDb" id="8355-A0A1L8FNY2"/>
<keyword evidence="8 10" id="KW-0807">Transducer</keyword>
<evidence type="ECO:0000256" key="1">
    <source>
        <dbReference type="ARBA" id="ARBA00004141"/>
    </source>
</evidence>
<proteinExistence type="inferred from homology"/>
<dbReference type="PROSITE" id="PS50262">
    <property type="entry name" value="G_PROTEIN_RECEP_F1_2"/>
    <property type="match status" value="1"/>
</dbReference>
<dbReference type="PROSITE" id="PS00237">
    <property type="entry name" value="G_PROTEIN_RECEP_F1_1"/>
    <property type="match status" value="1"/>
</dbReference>
<keyword evidence="5" id="KW-0472">Membrane</keyword>
<keyword evidence="2 10" id="KW-0812">Transmembrane</keyword>
<keyword evidence="7 10" id="KW-0675">Receptor</keyword>
<protein>
    <submittedName>
        <fullName evidence="13">Formyl peptide receptor 2</fullName>
    </submittedName>
</protein>
<dbReference type="GO" id="GO:0004875">
    <property type="term" value="F:complement receptor activity"/>
    <property type="evidence" value="ECO:0000318"/>
    <property type="project" value="GO_Central"/>
</dbReference>
<dbReference type="InterPro" id="IPR017452">
    <property type="entry name" value="GPCR_Rhodpsn_7TM"/>
</dbReference>
<dbReference type="KEGG" id="xla:108695939"/>
<dbReference type="GO" id="GO:0002430">
    <property type="term" value="P:complement receptor mediated signaling pathway"/>
    <property type="evidence" value="ECO:0000318"/>
    <property type="project" value="GO_Central"/>
</dbReference>
<comment type="similarity">
    <text evidence="10">Belongs to the G-protein coupled receptor 1 family.</text>
</comment>
<dbReference type="Proteomes" id="UP000186698">
    <property type="component" value="Chromosome 7L"/>
</dbReference>
<comment type="similarity">
    <text evidence="9">Belongs to the chemokine-like receptor (CMKLR) family.</text>
</comment>
<dbReference type="GO" id="GO:0007200">
    <property type="term" value="P:phospholipase C-activating G protein-coupled receptor signaling pathway"/>
    <property type="evidence" value="ECO:0000318"/>
    <property type="project" value="GO_Central"/>
</dbReference>
<dbReference type="GO" id="GO:0004982">
    <property type="term" value="F:N-formyl peptide receptor activity"/>
    <property type="evidence" value="ECO:0000318"/>
    <property type="project" value="GO_Central"/>
</dbReference>
<dbReference type="GO" id="GO:0006954">
    <property type="term" value="P:inflammatory response"/>
    <property type="evidence" value="ECO:0000318"/>
    <property type="project" value="GO_Central"/>
</dbReference>
<dbReference type="RefSeq" id="XP_018080376.1">
    <property type="nucleotide sequence ID" value="XM_018224887.2"/>
</dbReference>
<keyword evidence="12" id="KW-1185">Reference proteome</keyword>
<evidence type="ECO:0000256" key="8">
    <source>
        <dbReference type="ARBA" id="ARBA00023224"/>
    </source>
</evidence>
<gene>
    <name evidence="13" type="primary">LOC108695939</name>
</gene>
<feature type="domain" description="G-protein coupled receptors family 1 profile" evidence="11">
    <location>
        <begin position="57"/>
        <end position="306"/>
    </location>
</feature>
<evidence type="ECO:0000256" key="6">
    <source>
        <dbReference type="ARBA" id="ARBA00023157"/>
    </source>
</evidence>
<keyword evidence="4 10" id="KW-0297">G-protein coupled receptor</keyword>
<evidence type="ECO:0000256" key="5">
    <source>
        <dbReference type="ARBA" id="ARBA00023136"/>
    </source>
</evidence>
<evidence type="ECO:0000256" key="3">
    <source>
        <dbReference type="ARBA" id="ARBA00022989"/>
    </source>
</evidence>
<dbReference type="InterPro" id="IPR000826">
    <property type="entry name" value="Formyl_rcpt-rel"/>
</dbReference>
<accession>A0A1L8FNY2</accession>
<evidence type="ECO:0000313" key="12">
    <source>
        <dbReference type="Proteomes" id="UP000186698"/>
    </source>
</evidence>
<keyword evidence="6" id="KW-1015">Disulfide bond</keyword>
<dbReference type="PANTHER" id="PTHR24225">
    <property type="entry name" value="CHEMOTACTIC RECEPTOR"/>
    <property type="match status" value="1"/>
</dbReference>
<dbReference type="Pfam" id="PF00001">
    <property type="entry name" value="7tm_1"/>
    <property type="match status" value="1"/>
</dbReference>
<evidence type="ECO:0000256" key="4">
    <source>
        <dbReference type="ARBA" id="ARBA00023040"/>
    </source>
</evidence>
<evidence type="ECO:0000256" key="2">
    <source>
        <dbReference type="ARBA" id="ARBA00022692"/>
    </source>
</evidence>
<dbReference type="FunFam" id="1.20.1070.10:FF:000034">
    <property type="entry name" value="G-protein coupled receptor 1"/>
    <property type="match status" value="1"/>
</dbReference>
<dbReference type="PRINTS" id="PR00237">
    <property type="entry name" value="GPCRRHODOPSN"/>
</dbReference>
<dbReference type="GO" id="GO:0005886">
    <property type="term" value="C:plasma membrane"/>
    <property type="evidence" value="ECO:0000318"/>
    <property type="project" value="GO_Central"/>
</dbReference>
<dbReference type="SUPFAM" id="SSF81321">
    <property type="entry name" value="Family A G protein-coupled receptor-like"/>
    <property type="match status" value="1"/>
</dbReference>
<dbReference type="AlphaFoldDB" id="A0A1L8FNY2"/>
<dbReference type="STRING" id="8355.A0A1L8FNY2"/>
<dbReference type="GO" id="GO:0007204">
    <property type="term" value="P:positive regulation of cytosolic calcium ion concentration"/>
    <property type="evidence" value="ECO:0000318"/>
    <property type="project" value="GO_Central"/>
</dbReference>
<evidence type="ECO:0000256" key="7">
    <source>
        <dbReference type="ARBA" id="ARBA00023170"/>
    </source>
</evidence>
<dbReference type="InterPro" id="IPR000276">
    <property type="entry name" value="GPCR_Rhodpsn"/>
</dbReference>
<name>A0A1L8FNY2_XENLA</name>
<evidence type="ECO:0000256" key="9">
    <source>
        <dbReference type="ARBA" id="ARBA00025736"/>
    </source>
</evidence>
<dbReference type="PRINTS" id="PR00526">
    <property type="entry name" value="FMETLEUPHER"/>
</dbReference>
<sequence>MAGHLGQENVSLSLDFENGTAEGNVFLEDSVNEDIFRLMQIICTICYSLSFILGIVDNGLVIWIAGFKMSKRVNSIWFLNLAIADFVFDIFFPFLITETAMEGRWPFGQIMCKVIFTVLHLNMYVSTFFLVIISVDRCISVWCPVWSTNHRSSRLATIISAITWMLCLVLSSPYFAFYTTEHDESENVMYCVPIYAYDYHTDKWRYKILLITRFVVMFLVPFSIILLCYALIILKVRRRRQIKGSSRTFNVIITIVNCFFFCWFPFYFLPLLEFMNVKMSATGEFVMLNIACCLAFFETCLNPVIYAFIGHDFKKSFMKSIPFSLENFFKERCTNNDEHQSDNIMNLNSKLTTVESF</sequence>
<evidence type="ECO:0000256" key="10">
    <source>
        <dbReference type="RuleBase" id="RU000688"/>
    </source>
</evidence>
<comment type="subcellular location">
    <subcellularLocation>
        <location evidence="1">Membrane</location>
        <topology evidence="1">Multi-pass membrane protein</topology>
    </subcellularLocation>
</comment>
<dbReference type="OrthoDB" id="6088892at2759"/>
<dbReference type="GeneID" id="108695939"/>
<dbReference type="OMA" id="CYAVTIH"/>
<dbReference type="Gene3D" id="1.20.1070.10">
    <property type="entry name" value="Rhodopsin 7-helix transmembrane proteins"/>
    <property type="match status" value="1"/>
</dbReference>
<evidence type="ECO:0000313" key="13">
    <source>
        <dbReference type="RefSeq" id="XP_018080376.1"/>
    </source>
</evidence>
<dbReference type="PANTHER" id="PTHR24225:SF75">
    <property type="entry name" value="N-FORMYL PEPTIDE RECEPTOR 2"/>
    <property type="match status" value="1"/>
</dbReference>
<dbReference type="SMR" id="A0A1L8FNY2"/>
<keyword evidence="3" id="KW-1133">Transmembrane helix</keyword>
<organism evidence="12 13">
    <name type="scientific">Xenopus laevis</name>
    <name type="common">African clawed frog</name>
    <dbReference type="NCBI Taxonomy" id="8355"/>
    <lineage>
        <taxon>Eukaryota</taxon>
        <taxon>Metazoa</taxon>
        <taxon>Chordata</taxon>
        <taxon>Craniata</taxon>
        <taxon>Vertebrata</taxon>
        <taxon>Euteleostomi</taxon>
        <taxon>Amphibia</taxon>
        <taxon>Batrachia</taxon>
        <taxon>Anura</taxon>
        <taxon>Pipoidea</taxon>
        <taxon>Pipidae</taxon>
        <taxon>Xenopodinae</taxon>
        <taxon>Xenopus</taxon>
        <taxon>Xenopus</taxon>
    </lineage>
</organism>
<evidence type="ECO:0000259" key="11">
    <source>
        <dbReference type="PROSITE" id="PS50262"/>
    </source>
</evidence>